<sequence>MSLGKRLKREREKKNWSQKYVADKLGITNTVLSNYERDYRDPDTDTLKKISDLYDVSTDYLLGRTEESAPKESIIKEDNSNFFFFDKEGLTEEEQELLEQSYNLMRERARKRAEARKKKK</sequence>
<accession>A0A8J3DVM3</accession>
<feature type="domain" description="HTH cro/C1-type" evidence="2">
    <location>
        <begin position="7"/>
        <end position="61"/>
    </location>
</feature>
<evidence type="ECO:0000313" key="4">
    <source>
        <dbReference type="Proteomes" id="UP000628775"/>
    </source>
</evidence>
<reference evidence="3" key="2">
    <citation type="submission" date="2020-09" db="EMBL/GenBank/DDBJ databases">
        <authorList>
            <person name="Sun Q."/>
            <person name="Zhou Y."/>
        </authorList>
    </citation>
    <scope>NUCLEOTIDE SEQUENCE</scope>
    <source>
        <strain evidence="3">CGMCC 1.15371</strain>
    </source>
</reference>
<keyword evidence="4" id="KW-1185">Reference proteome</keyword>
<organism evidence="3 4">
    <name type="scientific">Pullulanibacillus camelliae</name>
    <dbReference type="NCBI Taxonomy" id="1707096"/>
    <lineage>
        <taxon>Bacteria</taxon>
        <taxon>Bacillati</taxon>
        <taxon>Bacillota</taxon>
        <taxon>Bacilli</taxon>
        <taxon>Bacillales</taxon>
        <taxon>Sporolactobacillaceae</taxon>
        <taxon>Pullulanibacillus</taxon>
    </lineage>
</organism>
<name>A0A8J3DVM3_9BACL</name>
<dbReference type="RefSeq" id="WP_188695487.1">
    <property type="nucleotide sequence ID" value="NZ_BMIR01000014.1"/>
</dbReference>
<evidence type="ECO:0000256" key="1">
    <source>
        <dbReference type="ARBA" id="ARBA00023125"/>
    </source>
</evidence>
<dbReference type="PROSITE" id="PS50943">
    <property type="entry name" value="HTH_CROC1"/>
    <property type="match status" value="1"/>
</dbReference>
<evidence type="ECO:0000259" key="2">
    <source>
        <dbReference type="PROSITE" id="PS50943"/>
    </source>
</evidence>
<dbReference type="CDD" id="cd00093">
    <property type="entry name" value="HTH_XRE"/>
    <property type="match status" value="1"/>
</dbReference>
<comment type="caution">
    <text evidence="3">The sequence shown here is derived from an EMBL/GenBank/DDBJ whole genome shotgun (WGS) entry which is preliminary data.</text>
</comment>
<dbReference type="PANTHER" id="PTHR46558:SF13">
    <property type="entry name" value="HTH-TYPE TRANSCRIPTIONAL REGULATOR IMMR"/>
    <property type="match status" value="1"/>
</dbReference>
<protein>
    <recommendedName>
        <fullName evidence="2">HTH cro/C1-type domain-containing protein</fullName>
    </recommendedName>
</protein>
<dbReference type="SUPFAM" id="SSF47413">
    <property type="entry name" value="lambda repressor-like DNA-binding domains"/>
    <property type="match status" value="1"/>
</dbReference>
<dbReference type="GO" id="GO:0003677">
    <property type="term" value="F:DNA binding"/>
    <property type="evidence" value="ECO:0007669"/>
    <property type="project" value="UniProtKB-KW"/>
</dbReference>
<dbReference type="Gene3D" id="1.10.260.40">
    <property type="entry name" value="lambda repressor-like DNA-binding domains"/>
    <property type="match status" value="1"/>
</dbReference>
<evidence type="ECO:0000313" key="3">
    <source>
        <dbReference type="EMBL" id="GGE47996.1"/>
    </source>
</evidence>
<dbReference type="InterPro" id="IPR001387">
    <property type="entry name" value="Cro/C1-type_HTH"/>
</dbReference>
<dbReference type="AlphaFoldDB" id="A0A8J3DVM3"/>
<dbReference type="Proteomes" id="UP000628775">
    <property type="component" value="Unassembled WGS sequence"/>
</dbReference>
<dbReference type="InterPro" id="IPR010982">
    <property type="entry name" value="Lambda_DNA-bd_dom_sf"/>
</dbReference>
<keyword evidence="1" id="KW-0238">DNA-binding</keyword>
<gene>
    <name evidence="3" type="ORF">GCM10011391_28480</name>
</gene>
<dbReference type="Pfam" id="PF01381">
    <property type="entry name" value="HTH_3"/>
    <property type="match status" value="1"/>
</dbReference>
<dbReference type="SMART" id="SM00530">
    <property type="entry name" value="HTH_XRE"/>
    <property type="match status" value="1"/>
</dbReference>
<dbReference type="EMBL" id="BMIR01000014">
    <property type="protein sequence ID" value="GGE47996.1"/>
    <property type="molecule type" value="Genomic_DNA"/>
</dbReference>
<dbReference type="PANTHER" id="PTHR46558">
    <property type="entry name" value="TRACRIPTIONAL REGULATORY PROTEIN-RELATED-RELATED"/>
    <property type="match status" value="1"/>
</dbReference>
<proteinExistence type="predicted"/>
<reference evidence="3" key="1">
    <citation type="journal article" date="2014" name="Int. J. Syst. Evol. Microbiol.">
        <title>Complete genome sequence of Corynebacterium casei LMG S-19264T (=DSM 44701T), isolated from a smear-ripened cheese.</title>
        <authorList>
            <consortium name="US DOE Joint Genome Institute (JGI-PGF)"/>
            <person name="Walter F."/>
            <person name="Albersmeier A."/>
            <person name="Kalinowski J."/>
            <person name="Ruckert C."/>
        </authorList>
    </citation>
    <scope>NUCLEOTIDE SEQUENCE</scope>
    <source>
        <strain evidence="3">CGMCC 1.15371</strain>
    </source>
</reference>